<protein>
    <submittedName>
        <fullName evidence="1">Uncharacterized protein</fullName>
    </submittedName>
</protein>
<dbReference type="EMBL" id="JAPESX010001521">
    <property type="protein sequence ID" value="KAJ8113505.1"/>
    <property type="molecule type" value="Genomic_DNA"/>
</dbReference>
<proteinExistence type="predicted"/>
<sequence length="200" mass="22252">MQRLGSPSVFPKLPVSARFRECQVRRGYRTKKWPDQDRRLSLVRRKKCPTFFMPDLVLDLDAEGAEGVRAYDEQVDGVFESKSAAMERELQPVKRRIADFERQYAEYKSNFKTVVADKLHPLRITDFDLLAVALLDSAKASASAPASTTAGKSNSHMGYSSSHARSHADMLDSVLNKNGIPRASPMACPFQAVGSKSNSL</sequence>
<evidence type="ECO:0000313" key="1">
    <source>
        <dbReference type="EMBL" id="KAJ8113505.1"/>
    </source>
</evidence>
<organism evidence="1 2">
    <name type="scientific">Nemania bipapillata</name>
    <dbReference type="NCBI Taxonomy" id="110536"/>
    <lineage>
        <taxon>Eukaryota</taxon>
        <taxon>Fungi</taxon>
        <taxon>Dikarya</taxon>
        <taxon>Ascomycota</taxon>
        <taxon>Pezizomycotina</taxon>
        <taxon>Sordariomycetes</taxon>
        <taxon>Xylariomycetidae</taxon>
        <taxon>Xylariales</taxon>
        <taxon>Xylariaceae</taxon>
        <taxon>Nemania</taxon>
    </lineage>
</organism>
<gene>
    <name evidence="1" type="ORF">ONZ43_g5140</name>
</gene>
<dbReference type="Proteomes" id="UP001153334">
    <property type="component" value="Unassembled WGS sequence"/>
</dbReference>
<accession>A0ACC2IE76</accession>
<keyword evidence="2" id="KW-1185">Reference proteome</keyword>
<name>A0ACC2IE76_9PEZI</name>
<reference evidence="1" key="1">
    <citation type="submission" date="2022-11" db="EMBL/GenBank/DDBJ databases">
        <title>Genome Sequence of Nemania bipapillata.</title>
        <authorList>
            <person name="Buettner E."/>
        </authorList>
    </citation>
    <scope>NUCLEOTIDE SEQUENCE</scope>
    <source>
        <strain evidence="1">CP14</strain>
    </source>
</reference>
<comment type="caution">
    <text evidence="1">The sequence shown here is derived from an EMBL/GenBank/DDBJ whole genome shotgun (WGS) entry which is preliminary data.</text>
</comment>
<evidence type="ECO:0000313" key="2">
    <source>
        <dbReference type="Proteomes" id="UP001153334"/>
    </source>
</evidence>